<sequence length="148" mass="16613">MNSYSGVRQAIFEFCLSENLKNKLKRFVHIATSLRFYLLRQSLLVGEVQSQDFVVVVINLAVSTEVGLHSGRLGTRERIEESRRGERVFASGLDFARGVDNGGCWCVAFRRLVEHQKEGGLEKQTKKVRGRKEGGRTKAVTMPLTGVN</sequence>
<reference evidence="1" key="1">
    <citation type="submission" date="2023-08" db="EMBL/GenBank/DDBJ databases">
        <title>A de novo genome assembly of Solanum verrucosum Schlechtendal, a Mexican diploid species geographically isolated from the other diploid A-genome species in potato relatives.</title>
        <authorList>
            <person name="Hosaka K."/>
        </authorList>
    </citation>
    <scope>NUCLEOTIDE SEQUENCE</scope>
    <source>
        <tissue evidence="1">Young leaves</tissue>
    </source>
</reference>
<evidence type="ECO:0000313" key="2">
    <source>
        <dbReference type="Proteomes" id="UP001234989"/>
    </source>
</evidence>
<name>A0AAF0U3Z6_SOLVR</name>
<accession>A0AAF0U3Z6</accession>
<protein>
    <submittedName>
        <fullName evidence="1">Uncharacterized protein</fullName>
    </submittedName>
</protein>
<gene>
    <name evidence="1" type="ORF">MTR67_032186</name>
</gene>
<proteinExistence type="predicted"/>
<keyword evidence="2" id="KW-1185">Reference proteome</keyword>
<dbReference type="AlphaFoldDB" id="A0AAF0U3Z6"/>
<dbReference type="Proteomes" id="UP001234989">
    <property type="component" value="Chromosome 7"/>
</dbReference>
<organism evidence="1 2">
    <name type="scientific">Solanum verrucosum</name>
    <dbReference type="NCBI Taxonomy" id="315347"/>
    <lineage>
        <taxon>Eukaryota</taxon>
        <taxon>Viridiplantae</taxon>
        <taxon>Streptophyta</taxon>
        <taxon>Embryophyta</taxon>
        <taxon>Tracheophyta</taxon>
        <taxon>Spermatophyta</taxon>
        <taxon>Magnoliopsida</taxon>
        <taxon>eudicotyledons</taxon>
        <taxon>Gunneridae</taxon>
        <taxon>Pentapetalae</taxon>
        <taxon>asterids</taxon>
        <taxon>lamiids</taxon>
        <taxon>Solanales</taxon>
        <taxon>Solanaceae</taxon>
        <taxon>Solanoideae</taxon>
        <taxon>Solaneae</taxon>
        <taxon>Solanum</taxon>
    </lineage>
</organism>
<evidence type="ECO:0000313" key="1">
    <source>
        <dbReference type="EMBL" id="WMV38801.1"/>
    </source>
</evidence>
<dbReference type="EMBL" id="CP133618">
    <property type="protein sequence ID" value="WMV38801.1"/>
    <property type="molecule type" value="Genomic_DNA"/>
</dbReference>